<dbReference type="PANTHER" id="PTHR13297">
    <property type="entry name" value="TBC1 DOMAIN FAMILY MEMBER 23-RELATED"/>
    <property type="match status" value="1"/>
</dbReference>
<dbReference type="PANTHER" id="PTHR13297:SF5">
    <property type="entry name" value="TBC1 DOMAIN FAMILY MEMBER 23"/>
    <property type="match status" value="1"/>
</dbReference>
<evidence type="ECO:0000256" key="1">
    <source>
        <dbReference type="SAM" id="MobiDB-lite"/>
    </source>
</evidence>
<feature type="region of interest" description="Disordered" evidence="1">
    <location>
        <begin position="908"/>
        <end position="990"/>
    </location>
</feature>
<accession>D7G669</accession>
<feature type="compositionally biased region" description="Low complexity" evidence="1">
    <location>
        <begin position="1270"/>
        <end position="1286"/>
    </location>
</feature>
<dbReference type="EMBL" id="FN649760">
    <property type="protein sequence ID" value="CBJ33932.1"/>
    <property type="molecule type" value="Genomic_DNA"/>
</dbReference>
<organism evidence="3 4">
    <name type="scientific">Ectocarpus siliculosus</name>
    <name type="common">Brown alga</name>
    <name type="synonym">Conferva siliculosa</name>
    <dbReference type="NCBI Taxonomy" id="2880"/>
    <lineage>
        <taxon>Eukaryota</taxon>
        <taxon>Sar</taxon>
        <taxon>Stramenopiles</taxon>
        <taxon>Ochrophyta</taxon>
        <taxon>PX clade</taxon>
        <taxon>Phaeophyceae</taxon>
        <taxon>Ectocarpales</taxon>
        <taxon>Ectocarpaceae</taxon>
        <taxon>Ectocarpus</taxon>
    </lineage>
</organism>
<proteinExistence type="predicted"/>
<name>D7G669_ECTSI</name>
<gene>
    <name evidence="3" type="ORF">Esi_0719_0005</name>
</gene>
<dbReference type="Proteomes" id="UP000002630">
    <property type="component" value="Unassembled WGS sequence"/>
</dbReference>
<protein>
    <recommendedName>
        <fullName evidence="2">Rhodanese domain-containing protein</fullName>
    </recommendedName>
</protein>
<feature type="region of interest" description="Disordered" evidence="1">
    <location>
        <begin position="1"/>
        <end position="97"/>
    </location>
</feature>
<feature type="region of interest" description="Disordered" evidence="1">
    <location>
        <begin position="1267"/>
        <end position="1338"/>
    </location>
</feature>
<feature type="region of interest" description="Disordered" evidence="1">
    <location>
        <begin position="1188"/>
        <end position="1220"/>
    </location>
</feature>
<feature type="compositionally biased region" description="Basic and acidic residues" evidence="1">
    <location>
        <begin position="1324"/>
        <end position="1334"/>
    </location>
</feature>
<feature type="region of interest" description="Disordered" evidence="1">
    <location>
        <begin position="1013"/>
        <end position="1054"/>
    </location>
</feature>
<evidence type="ECO:0000259" key="2">
    <source>
        <dbReference type="PROSITE" id="PS50206"/>
    </source>
</evidence>
<dbReference type="InterPro" id="IPR036873">
    <property type="entry name" value="Rhodanese-like_dom_sf"/>
</dbReference>
<dbReference type="GO" id="GO:0099041">
    <property type="term" value="P:vesicle tethering to Golgi"/>
    <property type="evidence" value="ECO:0007669"/>
    <property type="project" value="TreeGrafter"/>
</dbReference>
<feature type="compositionally biased region" description="Low complexity" evidence="1">
    <location>
        <begin position="65"/>
        <end position="85"/>
    </location>
</feature>
<dbReference type="GO" id="GO:0042147">
    <property type="term" value="P:retrograde transport, endosome to Golgi"/>
    <property type="evidence" value="ECO:0007669"/>
    <property type="project" value="InterPro"/>
</dbReference>
<feature type="region of interest" description="Disordered" evidence="1">
    <location>
        <begin position="550"/>
        <end position="618"/>
    </location>
</feature>
<feature type="compositionally biased region" description="Gly residues" evidence="1">
    <location>
        <begin position="692"/>
        <end position="704"/>
    </location>
</feature>
<dbReference type="SUPFAM" id="SSF52821">
    <property type="entry name" value="Rhodanese/Cell cycle control phosphatase"/>
    <property type="match status" value="1"/>
</dbReference>
<dbReference type="InterPro" id="IPR039755">
    <property type="entry name" value="TBC1D23"/>
</dbReference>
<sequence>MLGSAGSPPSGRKSPDSTSTLGEEGSFLEIPPAAVTSPFQALEEAVEPDSRPASGPLEGSPPNLPIAEESTAAAAAAEAAASEPKPSSPVPTATLETYVRKERAEVLRPLPDDPTAALREVAAPGVQPTEDGGDSQEEGTAAADDVGYVRRLCAATGGFLPPDLRPVVWGLLLGRGRRPSDAGFLKWRARRREDLAAGAADAPAVSYKLDLRNDCLALARRLCDDDNVAGENEGGGADNGASGEGGGAKKDPEALAFDIEEVLTFYCTRRSEAYEPVLCALVGPLFSMGLDAPAVSAMLNPLVGSVTLFLGRGLTHAVRDLAWAHAHRRLHDLCTYHDPELVQHLNRSFPGWEMPLPGASASHAETSALDQEASAMVDDLESSLQGFAPRRRSMKAGSTAQAEAVGGGAAGGPAAAAAAAGRPARAAGEGLVEPSLLVAANAALGASAPLGRLLPLWDYLLVRHDKHFGFFLLLAALLRRREELLLATGPQLRLLLAETLSPSAMASLLVDGEESLEGEEAEALDLATPESFRHHLALIGEIAEAEHEAAVRARAQRRVEGGSDGPDGKAAAVPASSGSKEGGPAADGSTPSAPTSPRPQAAGQAGTEAASKGLGHPSLLRMRTMMKTAGDKLAADLKNLKLARPNPENSRQSREDLAPPTELSLPQLCLAVSAKELVAGVSGRRRERAATGDGGGGAGAGGAKGVDAGGGQGALFRQRQPLAFFAVDCRPKQQVDAGRFPTAYHLDPSAMENPEEMAEKIMPVFEPLRKRAHVCLIGSGDGHLRARGLAGGNGHQVGGGIGSQRAARDDYSYVNTCALFFVKRGFPYVSVLEGGYAAAHELVTDTMAAGAEGEGDVALSAVIVDHIAAACRLCLVQKPGGAGAAGGSKFPLSPPLWARMGAADSSTHGIIASTDDSSKGSGKKGSESPFFPAKSPGTEKTSSSSHSSASAKSGGDVVSGGEGSGHDSSAAAPPVAAAGTTTGSSSSNLFKGGTMFSGMKINMGEIFKKGAATSNNSEGGASAETAGSEGSSNTAAAAAADKPEEAAKGDGEPATDLAAKLRISLGRFGSLKEVKKDAEGAGSEAATAAAAAAAAAGGTSEKDKDSGIGSLFRKAQSFKAADVAAAFADLRDGPKTFGVASPTGTTQARGAAAGRGGRGGVQQVVEVEEVLGEEEDDDDDAGELFVIGDDESETSENPDSDFEGFDGEHPPPRAGGARTAADKEVALLEHRLSGQIKGATMVVDEFLKVPGAKVFTVTKHKVTFHDVDATPEASSPDSSTSNASPENDAQGGDAKASTAEEKGVAADSEVETSGNADGEEEEEKSSRQQEEGSKKKMRVRAVTELERVVFLSRERILVLACPSGPTSPGLVKSNHHLTELQKMTFMRRDPSLVTLHYLAPGGPQEDGSPGATKRNVYRFGLDDKEAFIRIIRGALQRFQA</sequence>
<feature type="compositionally biased region" description="Gly residues" evidence="1">
    <location>
        <begin position="232"/>
        <end position="246"/>
    </location>
</feature>
<feature type="compositionally biased region" description="Acidic residues" evidence="1">
    <location>
        <begin position="1188"/>
        <end position="1205"/>
    </location>
</feature>
<feature type="compositionally biased region" description="Low complexity" evidence="1">
    <location>
        <begin position="1017"/>
        <end position="1040"/>
    </location>
</feature>
<feature type="region of interest" description="Disordered" evidence="1">
    <location>
        <begin position="229"/>
        <end position="249"/>
    </location>
</feature>
<dbReference type="GO" id="GO:0005802">
    <property type="term" value="C:trans-Golgi network"/>
    <property type="evidence" value="ECO:0007669"/>
    <property type="project" value="TreeGrafter"/>
</dbReference>
<feature type="domain" description="Rhodanese" evidence="2">
    <location>
        <begin position="727"/>
        <end position="848"/>
    </location>
</feature>
<feature type="region of interest" description="Disordered" evidence="1">
    <location>
        <begin position="1137"/>
        <end position="1161"/>
    </location>
</feature>
<evidence type="ECO:0000313" key="3">
    <source>
        <dbReference type="EMBL" id="CBJ33932.1"/>
    </source>
</evidence>
<dbReference type="InterPro" id="IPR001763">
    <property type="entry name" value="Rhodanese-like_dom"/>
</dbReference>
<dbReference type="PROSITE" id="PS50206">
    <property type="entry name" value="RHODANESE_3"/>
    <property type="match status" value="1"/>
</dbReference>
<feature type="compositionally biased region" description="Low complexity" evidence="1">
    <location>
        <begin position="942"/>
        <end position="956"/>
    </location>
</feature>
<feature type="compositionally biased region" description="Basic and acidic residues" evidence="1">
    <location>
        <begin position="550"/>
        <end position="561"/>
    </location>
</feature>
<feature type="region of interest" description="Disordered" evidence="1">
    <location>
        <begin position="683"/>
        <end position="704"/>
    </location>
</feature>
<dbReference type="eggNOG" id="KOG3636">
    <property type="taxonomic scope" value="Eukaryota"/>
</dbReference>
<reference evidence="3 4" key="1">
    <citation type="journal article" date="2010" name="Nature">
        <title>The Ectocarpus genome and the independent evolution of multicellularity in brown algae.</title>
        <authorList>
            <person name="Cock J.M."/>
            <person name="Sterck L."/>
            <person name="Rouze P."/>
            <person name="Scornet D."/>
            <person name="Allen A.E."/>
            <person name="Amoutzias G."/>
            <person name="Anthouard V."/>
            <person name="Artiguenave F."/>
            <person name="Aury J.M."/>
            <person name="Badger J.H."/>
            <person name="Beszteri B."/>
            <person name="Billiau K."/>
            <person name="Bonnet E."/>
            <person name="Bothwell J.H."/>
            <person name="Bowler C."/>
            <person name="Boyen C."/>
            <person name="Brownlee C."/>
            <person name="Carrano C.J."/>
            <person name="Charrier B."/>
            <person name="Cho G.Y."/>
            <person name="Coelho S.M."/>
            <person name="Collen J."/>
            <person name="Corre E."/>
            <person name="Da Silva C."/>
            <person name="Delage L."/>
            <person name="Delaroque N."/>
            <person name="Dittami S.M."/>
            <person name="Doulbeau S."/>
            <person name="Elias M."/>
            <person name="Farnham G."/>
            <person name="Gachon C.M."/>
            <person name="Gschloessl B."/>
            <person name="Heesch S."/>
            <person name="Jabbari K."/>
            <person name="Jubin C."/>
            <person name="Kawai H."/>
            <person name="Kimura K."/>
            <person name="Kloareg B."/>
            <person name="Kupper F.C."/>
            <person name="Lang D."/>
            <person name="Le Bail A."/>
            <person name="Leblanc C."/>
            <person name="Lerouge P."/>
            <person name="Lohr M."/>
            <person name="Lopez P.J."/>
            <person name="Martens C."/>
            <person name="Maumus F."/>
            <person name="Michel G."/>
            <person name="Miranda-Saavedra D."/>
            <person name="Morales J."/>
            <person name="Moreau H."/>
            <person name="Motomura T."/>
            <person name="Nagasato C."/>
            <person name="Napoli C.A."/>
            <person name="Nelson D.R."/>
            <person name="Nyvall-Collen P."/>
            <person name="Peters A.F."/>
            <person name="Pommier C."/>
            <person name="Potin P."/>
            <person name="Poulain J."/>
            <person name="Quesneville H."/>
            <person name="Read B."/>
            <person name="Rensing S.A."/>
            <person name="Ritter A."/>
            <person name="Rousvoal S."/>
            <person name="Samanta M."/>
            <person name="Samson G."/>
            <person name="Schroeder D.C."/>
            <person name="Segurens B."/>
            <person name="Strittmatter M."/>
            <person name="Tonon T."/>
            <person name="Tregear J.W."/>
            <person name="Valentin K."/>
            <person name="von Dassow P."/>
            <person name="Yamagishi T."/>
            <person name="Van de Peer Y."/>
            <person name="Wincker P."/>
        </authorList>
    </citation>
    <scope>NUCLEOTIDE SEQUENCE [LARGE SCALE GENOMIC DNA]</scope>
    <source>
        <strain evidence="4">Ec32 / CCAP1310/4</strain>
    </source>
</reference>
<dbReference type="InParanoid" id="D7G669"/>
<feature type="compositionally biased region" description="Low complexity" evidence="1">
    <location>
        <begin position="966"/>
        <end position="987"/>
    </location>
</feature>
<dbReference type="OrthoDB" id="73307at2759"/>
<keyword evidence="4" id="KW-1185">Reference proteome</keyword>
<dbReference type="STRING" id="2880.D7G669"/>
<dbReference type="GO" id="GO:0005829">
    <property type="term" value="C:cytosol"/>
    <property type="evidence" value="ECO:0007669"/>
    <property type="project" value="GOC"/>
</dbReference>
<evidence type="ECO:0000313" key="4">
    <source>
        <dbReference type="Proteomes" id="UP000002630"/>
    </source>
</evidence>
<feature type="compositionally biased region" description="Basic and acidic residues" evidence="1">
    <location>
        <begin position="1041"/>
        <end position="1051"/>
    </location>
</feature>